<dbReference type="PANTHER" id="PTHR34308">
    <property type="entry name" value="COBALAMIN BIOSYNTHESIS PROTEIN CBIB"/>
    <property type="match status" value="1"/>
</dbReference>
<comment type="caution">
    <text evidence="10">The sequence shown here is derived from an EMBL/GenBank/DDBJ whole genome shotgun (WGS) entry which is preliminary data.</text>
</comment>
<evidence type="ECO:0000313" key="10">
    <source>
        <dbReference type="EMBL" id="GAA4501624.1"/>
    </source>
</evidence>
<evidence type="ECO:0000256" key="4">
    <source>
        <dbReference type="ARBA" id="ARBA00022475"/>
    </source>
</evidence>
<dbReference type="EMBL" id="BAABFC010000017">
    <property type="protein sequence ID" value="GAA4501624.1"/>
    <property type="molecule type" value="Genomic_DNA"/>
</dbReference>
<name>A0ABP8QDU2_9GAMM</name>
<feature type="transmembrane region" description="Helical" evidence="9">
    <location>
        <begin position="205"/>
        <end position="223"/>
    </location>
</feature>
<organism evidence="10 11">
    <name type="scientific">Pseudaeromonas paramecii</name>
    <dbReference type="NCBI Taxonomy" id="2138166"/>
    <lineage>
        <taxon>Bacteria</taxon>
        <taxon>Pseudomonadati</taxon>
        <taxon>Pseudomonadota</taxon>
        <taxon>Gammaproteobacteria</taxon>
        <taxon>Aeromonadales</taxon>
        <taxon>Aeromonadaceae</taxon>
        <taxon>Pseudaeromonas</taxon>
    </lineage>
</organism>
<dbReference type="RefSeq" id="WP_345013610.1">
    <property type="nucleotide sequence ID" value="NZ_BAABFC010000017.1"/>
</dbReference>
<dbReference type="InterPro" id="IPR004485">
    <property type="entry name" value="Cobalamin_biosynth_CobD/CbiB"/>
</dbReference>
<feature type="transmembrane region" description="Helical" evidence="9">
    <location>
        <begin position="61"/>
        <end position="81"/>
    </location>
</feature>
<gene>
    <name evidence="10" type="ORF">GCM10023095_25030</name>
</gene>
<feature type="transmembrane region" description="Helical" evidence="9">
    <location>
        <begin position="243"/>
        <end position="261"/>
    </location>
</feature>
<evidence type="ECO:0000256" key="9">
    <source>
        <dbReference type="SAM" id="Phobius"/>
    </source>
</evidence>
<feature type="transmembrane region" description="Helical" evidence="9">
    <location>
        <begin position="295"/>
        <end position="316"/>
    </location>
</feature>
<evidence type="ECO:0000256" key="1">
    <source>
        <dbReference type="ARBA" id="ARBA00004651"/>
    </source>
</evidence>
<comment type="similarity">
    <text evidence="3">Belongs to the CobD/CbiB family.</text>
</comment>
<keyword evidence="8 9" id="KW-0472">Membrane</keyword>
<feature type="transmembrane region" description="Helical" evidence="9">
    <location>
        <begin position="164"/>
        <end position="184"/>
    </location>
</feature>
<comment type="pathway">
    <text evidence="2">Cofactor biosynthesis; adenosylcobalamin biosynthesis.</text>
</comment>
<keyword evidence="6 9" id="KW-0812">Transmembrane</keyword>
<evidence type="ECO:0000256" key="3">
    <source>
        <dbReference type="ARBA" id="ARBA00006263"/>
    </source>
</evidence>
<evidence type="ECO:0000256" key="8">
    <source>
        <dbReference type="ARBA" id="ARBA00023136"/>
    </source>
</evidence>
<evidence type="ECO:0000256" key="6">
    <source>
        <dbReference type="ARBA" id="ARBA00022692"/>
    </source>
</evidence>
<evidence type="ECO:0000256" key="7">
    <source>
        <dbReference type="ARBA" id="ARBA00022989"/>
    </source>
</evidence>
<sequence length="322" mass="35645">MNESLFWEALEQPLSLLLLAMLLEWWLPIPVSWRPSALVPLLGRLARKVNPKGRASSQQQVAGLLTPLVILLPALLAYWSMSNLAVYEPALELLVLIWLLESRPIKGEQLALTQLLKAGKLSMARLQLGRWCQRETGNLSQMGACKAAAEMVALRLLGQWFGVAIWYLLLGLPGALAFRLLQLMSQAFSPKRPQNRLFGEFSARLYRALLSVPGLVLAWWQLLFPGGGAAALALWKQARHWPAFGSGALLAALGASLNLQLGGPRFYHGQKVRQARLGGQGEPGPQDIGRVRRRLTLAAWSFILLLAGFNALYFYAHHHNAL</sequence>
<protein>
    <submittedName>
        <fullName evidence="10">Cobalamin biosynthesis protein</fullName>
    </submittedName>
</protein>
<keyword evidence="4" id="KW-1003">Cell membrane</keyword>
<keyword evidence="11" id="KW-1185">Reference proteome</keyword>
<reference evidence="11" key="1">
    <citation type="journal article" date="2019" name="Int. J. Syst. Evol. Microbiol.">
        <title>The Global Catalogue of Microorganisms (GCM) 10K type strain sequencing project: providing services to taxonomists for standard genome sequencing and annotation.</title>
        <authorList>
            <consortium name="The Broad Institute Genomics Platform"/>
            <consortium name="The Broad Institute Genome Sequencing Center for Infectious Disease"/>
            <person name="Wu L."/>
            <person name="Ma J."/>
        </authorList>
    </citation>
    <scope>NUCLEOTIDE SEQUENCE [LARGE SCALE GENOMIC DNA]</scope>
    <source>
        <strain evidence="11">JCM 32226</strain>
    </source>
</reference>
<dbReference type="PANTHER" id="PTHR34308:SF1">
    <property type="entry name" value="COBALAMIN BIOSYNTHESIS PROTEIN CBIB"/>
    <property type="match status" value="1"/>
</dbReference>
<evidence type="ECO:0000313" key="11">
    <source>
        <dbReference type="Proteomes" id="UP001501321"/>
    </source>
</evidence>
<keyword evidence="7 9" id="KW-1133">Transmembrane helix</keyword>
<evidence type="ECO:0000256" key="5">
    <source>
        <dbReference type="ARBA" id="ARBA00022573"/>
    </source>
</evidence>
<proteinExistence type="inferred from homology"/>
<dbReference type="Pfam" id="PF03186">
    <property type="entry name" value="CobD_Cbib"/>
    <property type="match status" value="1"/>
</dbReference>
<accession>A0ABP8QDU2</accession>
<evidence type="ECO:0000256" key="2">
    <source>
        <dbReference type="ARBA" id="ARBA00004953"/>
    </source>
</evidence>
<keyword evidence="5" id="KW-0169">Cobalamin biosynthesis</keyword>
<comment type="subcellular location">
    <subcellularLocation>
        <location evidence="1">Cell membrane</location>
        <topology evidence="1">Multi-pass membrane protein</topology>
    </subcellularLocation>
</comment>
<dbReference type="Proteomes" id="UP001501321">
    <property type="component" value="Unassembled WGS sequence"/>
</dbReference>